<dbReference type="PANTHER" id="PTHR45732:SF17">
    <property type="entry name" value="ADP-RIBOSYLATION FACTOR-LIKE PROTEIN 8A-RELATED"/>
    <property type="match status" value="1"/>
</dbReference>
<dbReference type="GO" id="GO:0005525">
    <property type="term" value="F:GTP binding"/>
    <property type="evidence" value="ECO:0007669"/>
    <property type="project" value="UniProtKB-KW"/>
</dbReference>
<sequence length="278" mass="31446">MNLGDFFKFPNQHEVQLQPTDANWNVKISDLGLSKFGPANQQYTFLVSNAVGTFGYWDPREREDRPSMSKIVKSLKSALKHQTDQAEDLSVNSTEESLQEVLSLPESHEFKQEIELSLIGIQNAGKTSFANVVTNRGYSDKFTYTVGFNVVKVTKRNVNIKLWDLGGVPRYRSIWERHCRKVSAIVYVVDAANHNVLFISKAELDDLLRKPSLSDIPLLVLGNKTDNDGALTKEAFTEQMNLSSITDREVCCFMISCKNLENIDSAVDWLVRHPKLES</sequence>
<keyword evidence="8" id="KW-1185">Reference proteome</keyword>
<dbReference type="NCBIfam" id="TIGR00231">
    <property type="entry name" value="small_GTP"/>
    <property type="match status" value="1"/>
</dbReference>
<dbReference type="InterPro" id="IPR027417">
    <property type="entry name" value="P-loop_NTPase"/>
</dbReference>
<feature type="binding site" evidence="4">
    <location>
        <begin position="223"/>
        <end position="226"/>
    </location>
    <ligand>
        <name>GTP</name>
        <dbReference type="ChEBI" id="CHEBI:37565"/>
    </ligand>
</feature>
<dbReference type="PANTHER" id="PTHR45732">
    <property type="entry name" value="ADP-RIBOSYLATION FACTOR-LIKE PROTEIN 8"/>
    <property type="match status" value="1"/>
</dbReference>
<organism evidence="7 8">
    <name type="scientific">Centaurea solstitialis</name>
    <name type="common">yellow star-thistle</name>
    <dbReference type="NCBI Taxonomy" id="347529"/>
    <lineage>
        <taxon>Eukaryota</taxon>
        <taxon>Viridiplantae</taxon>
        <taxon>Streptophyta</taxon>
        <taxon>Embryophyta</taxon>
        <taxon>Tracheophyta</taxon>
        <taxon>Spermatophyta</taxon>
        <taxon>Magnoliopsida</taxon>
        <taxon>eudicotyledons</taxon>
        <taxon>Gunneridae</taxon>
        <taxon>Pentapetalae</taxon>
        <taxon>asterids</taxon>
        <taxon>campanulids</taxon>
        <taxon>Asterales</taxon>
        <taxon>Asteraceae</taxon>
        <taxon>Carduoideae</taxon>
        <taxon>Cardueae</taxon>
        <taxon>Centaureinae</taxon>
        <taxon>Centaurea</taxon>
    </lineage>
</organism>
<dbReference type="PRINTS" id="PR00328">
    <property type="entry name" value="SAR1GTPBP"/>
</dbReference>
<evidence type="ECO:0000313" key="8">
    <source>
        <dbReference type="Proteomes" id="UP001172457"/>
    </source>
</evidence>
<accession>A0AA38W4K9</accession>
<reference evidence="7" key="1">
    <citation type="submission" date="2023-03" db="EMBL/GenBank/DDBJ databases">
        <title>Chromosome-scale reference genome and RAD-based genetic map of yellow starthistle (Centaurea solstitialis) reveal putative structural variation and QTLs associated with invader traits.</title>
        <authorList>
            <person name="Reatini B."/>
            <person name="Cang F.A."/>
            <person name="Jiang Q."/>
            <person name="Mckibben M.T.W."/>
            <person name="Barker M.S."/>
            <person name="Rieseberg L.H."/>
            <person name="Dlugosch K.M."/>
        </authorList>
    </citation>
    <scope>NUCLEOTIDE SEQUENCE</scope>
    <source>
        <strain evidence="7">CAN-66</strain>
        <tissue evidence="7">Leaf</tissue>
    </source>
</reference>
<dbReference type="SMART" id="SM00177">
    <property type="entry name" value="ARF"/>
    <property type="match status" value="1"/>
</dbReference>
<evidence type="ECO:0000256" key="1">
    <source>
        <dbReference type="ARBA" id="ARBA00010290"/>
    </source>
</evidence>
<keyword evidence="5" id="KW-0460">Magnesium</keyword>
<dbReference type="SUPFAM" id="SSF56112">
    <property type="entry name" value="Protein kinase-like (PK-like)"/>
    <property type="match status" value="1"/>
</dbReference>
<evidence type="ECO:0000313" key="7">
    <source>
        <dbReference type="EMBL" id="KAJ9537334.1"/>
    </source>
</evidence>
<dbReference type="GO" id="GO:0015031">
    <property type="term" value="P:protein transport"/>
    <property type="evidence" value="ECO:0007669"/>
    <property type="project" value="InterPro"/>
</dbReference>
<dbReference type="EMBL" id="JARYMX010000008">
    <property type="protein sequence ID" value="KAJ9537334.1"/>
    <property type="molecule type" value="Genomic_DNA"/>
</dbReference>
<keyword evidence="2 4" id="KW-0547">Nucleotide-binding</keyword>
<protein>
    <submittedName>
        <fullName evidence="7">Uncharacterized protein</fullName>
    </submittedName>
</protein>
<evidence type="ECO:0000256" key="2">
    <source>
        <dbReference type="ARBA" id="ARBA00022741"/>
    </source>
</evidence>
<comment type="similarity">
    <text evidence="1 6">Belongs to the small GTPase superfamily. Arf family.</text>
</comment>
<dbReference type="SMART" id="SM00178">
    <property type="entry name" value="SAR"/>
    <property type="match status" value="1"/>
</dbReference>
<evidence type="ECO:0000256" key="3">
    <source>
        <dbReference type="ARBA" id="ARBA00023134"/>
    </source>
</evidence>
<comment type="caution">
    <text evidence="7">The sequence shown here is derived from an EMBL/GenBank/DDBJ whole genome shotgun (WGS) entry which is preliminary data.</text>
</comment>
<dbReference type="Gene3D" id="3.40.50.300">
    <property type="entry name" value="P-loop containing nucleotide triphosphate hydrolases"/>
    <property type="match status" value="1"/>
</dbReference>
<feature type="binding site" evidence="5">
    <location>
        <position position="145"/>
    </location>
    <ligand>
        <name>Mg(2+)</name>
        <dbReference type="ChEBI" id="CHEBI:18420"/>
    </ligand>
</feature>
<dbReference type="InterPro" id="IPR011009">
    <property type="entry name" value="Kinase-like_dom_sf"/>
</dbReference>
<feature type="binding site" evidence="5">
    <location>
        <position position="127"/>
    </location>
    <ligand>
        <name>Mg(2+)</name>
        <dbReference type="ChEBI" id="CHEBI:18420"/>
    </ligand>
</feature>
<dbReference type="InterPro" id="IPR005225">
    <property type="entry name" value="Small_GTP-bd"/>
</dbReference>
<name>A0AA38W4K9_9ASTR</name>
<keyword evidence="5" id="KW-0479">Metal-binding</keyword>
<dbReference type="PROSITE" id="PS51417">
    <property type="entry name" value="ARF"/>
    <property type="match status" value="1"/>
</dbReference>
<feature type="binding site" evidence="4">
    <location>
        <position position="167"/>
    </location>
    <ligand>
        <name>GTP</name>
        <dbReference type="ChEBI" id="CHEBI:37565"/>
    </ligand>
</feature>
<dbReference type="GO" id="GO:0003924">
    <property type="term" value="F:GTPase activity"/>
    <property type="evidence" value="ECO:0007669"/>
    <property type="project" value="InterPro"/>
</dbReference>
<keyword evidence="3 4" id="KW-0342">GTP-binding</keyword>
<evidence type="ECO:0000256" key="4">
    <source>
        <dbReference type="PIRSR" id="PIRSR606689-1"/>
    </source>
</evidence>
<dbReference type="InterPro" id="IPR044154">
    <property type="entry name" value="Arl8a/8b"/>
</dbReference>
<dbReference type="SMART" id="SM00175">
    <property type="entry name" value="RAB"/>
    <property type="match status" value="1"/>
</dbReference>
<evidence type="ECO:0000256" key="5">
    <source>
        <dbReference type="PIRSR" id="PIRSR606689-2"/>
    </source>
</evidence>
<dbReference type="SUPFAM" id="SSF52540">
    <property type="entry name" value="P-loop containing nucleoside triphosphate hydrolases"/>
    <property type="match status" value="1"/>
</dbReference>
<dbReference type="Proteomes" id="UP001172457">
    <property type="component" value="Chromosome 8"/>
</dbReference>
<gene>
    <name evidence="7" type="ORF">OSB04_030067</name>
</gene>
<proteinExistence type="inferred from homology"/>
<dbReference type="GO" id="GO:0046872">
    <property type="term" value="F:metal ion binding"/>
    <property type="evidence" value="ECO:0007669"/>
    <property type="project" value="UniProtKB-KW"/>
</dbReference>
<dbReference type="CDD" id="cd04159">
    <property type="entry name" value="Arl10_like"/>
    <property type="match status" value="1"/>
</dbReference>
<evidence type="ECO:0000256" key="6">
    <source>
        <dbReference type="RuleBase" id="RU003925"/>
    </source>
</evidence>
<dbReference type="AlphaFoldDB" id="A0AA38W4K9"/>
<dbReference type="InterPro" id="IPR006689">
    <property type="entry name" value="Small_GTPase_ARF/SAR"/>
</dbReference>
<feature type="binding site" evidence="4">
    <location>
        <begin position="120"/>
        <end position="127"/>
    </location>
    <ligand>
        <name>GTP</name>
        <dbReference type="ChEBI" id="CHEBI:37565"/>
    </ligand>
</feature>
<dbReference type="Pfam" id="PF00025">
    <property type="entry name" value="Arf"/>
    <property type="match status" value="1"/>
</dbReference>